<evidence type="ECO:0000313" key="2">
    <source>
        <dbReference type="Proteomes" id="UP000278149"/>
    </source>
</evidence>
<organism evidence="1 2">
    <name type="scientific">Candidatus Korarchaeum cryptofilum</name>
    <dbReference type="NCBI Taxonomy" id="498846"/>
    <lineage>
        <taxon>Archaea</taxon>
        <taxon>Thermoproteota</taxon>
        <taxon>Candidatus Korarchaeia</taxon>
        <taxon>Candidatus Korarchaeales</taxon>
        <taxon>Candidatus Korarchaeaceae</taxon>
        <taxon>Candidatus Korarchaeum</taxon>
    </lineage>
</organism>
<dbReference type="RefSeq" id="WP_125742391.1">
    <property type="nucleotide sequence ID" value="NZ_RCOR01000040.1"/>
</dbReference>
<dbReference type="EMBL" id="RCOR01000040">
    <property type="protein sequence ID" value="RSN67852.1"/>
    <property type="molecule type" value="Genomic_DNA"/>
</dbReference>
<protein>
    <submittedName>
        <fullName evidence="1">Uncharacterized protein</fullName>
    </submittedName>
</protein>
<dbReference type="Proteomes" id="UP000278149">
    <property type="component" value="Unassembled WGS sequence"/>
</dbReference>
<sequence>MSAPFGTKNLLDWALDVVKYRGDTKIAAVNNILEVLESKPGDEDSIYLTIAFCLRQSARGVLSQGMADRIAKYLEEILKSPGQNKKEIAREFLGLVRWIFEVADKRRLDLRDVKSFDDLITKLGGTG</sequence>
<name>A0A429G200_9CREN</name>
<evidence type="ECO:0000313" key="1">
    <source>
        <dbReference type="EMBL" id="RSN67852.1"/>
    </source>
</evidence>
<comment type="caution">
    <text evidence="1">The sequence shown here is derived from an EMBL/GenBank/DDBJ whole genome shotgun (WGS) entry which is preliminary data.</text>
</comment>
<dbReference type="AlphaFoldDB" id="A0A429G200"/>
<reference evidence="1 2" key="1">
    <citation type="submission" date="2018-10" db="EMBL/GenBank/DDBJ databases">
        <title>Co-occurring genomic capacity for anaerobic methane metabolism and dissimilatory sulfite reduction discovered in the Korarchaeota.</title>
        <authorList>
            <person name="Mckay L.J."/>
            <person name="Dlakic M."/>
            <person name="Fields M.W."/>
            <person name="Delmont T.O."/>
            <person name="Eren A.M."/>
            <person name="Jay Z.J."/>
            <person name="Klingelsmith K.B."/>
            <person name="Rusch D.B."/>
            <person name="Inskeep W.P."/>
        </authorList>
    </citation>
    <scope>NUCLEOTIDE SEQUENCE [LARGE SCALE GENOMIC DNA]</scope>
    <source>
        <strain evidence="1 2">WS</strain>
    </source>
</reference>
<gene>
    <name evidence="1" type="ORF">D9Q81_07305</name>
</gene>
<accession>A0A429G200</accession>
<proteinExistence type="predicted"/>